<reference evidence="5 6" key="1">
    <citation type="submission" date="2018-08" db="EMBL/GenBank/DDBJ databases">
        <title>Genomic Encyclopedia of Archaeal and Bacterial Type Strains, Phase II (KMG-II): from individual species to whole genera.</title>
        <authorList>
            <person name="Goeker M."/>
        </authorList>
    </citation>
    <scope>NUCLEOTIDE SEQUENCE [LARGE SCALE GENOMIC DNA]</scope>
    <source>
        <strain evidence="5 6">DSM 45791</strain>
    </source>
</reference>
<dbReference type="Gene3D" id="3.40.50.150">
    <property type="entry name" value="Vaccinia Virus protein VP39"/>
    <property type="match status" value="1"/>
</dbReference>
<comment type="caution">
    <text evidence="5">The sequence shown here is derived from an EMBL/GenBank/DDBJ whole genome shotgun (WGS) entry which is preliminary data.</text>
</comment>
<name>A0A3E0GU52_9PSEU</name>
<evidence type="ECO:0000256" key="2">
    <source>
        <dbReference type="ARBA" id="ARBA00022679"/>
    </source>
</evidence>
<dbReference type="SUPFAM" id="SSF53335">
    <property type="entry name" value="S-adenosyl-L-methionine-dependent methyltransferases"/>
    <property type="match status" value="1"/>
</dbReference>
<organism evidence="5 6">
    <name type="scientific">Kutzneria buriramensis</name>
    <dbReference type="NCBI Taxonomy" id="1045776"/>
    <lineage>
        <taxon>Bacteria</taxon>
        <taxon>Bacillati</taxon>
        <taxon>Actinomycetota</taxon>
        <taxon>Actinomycetes</taxon>
        <taxon>Pseudonocardiales</taxon>
        <taxon>Pseudonocardiaceae</taxon>
        <taxon>Kutzneria</taxon>
    </lineage>
</organism>
<dbReference type="GO" id="GO:0008168">
    <property type="term" value="F:methyltransferase activity"/>
    <property type="evidence" value="ECO:0007669"/>
    <property type="project" value="UniProtKB-KW"/>
</dbReference>
<sequence>MTTVDGELFGRLYASWYDRWHDGKDYAAEVSQLSQIMSREARVDRVLDLGCGTGQHLELLAEAGHTVLGVDRSPVMVQQARARLARYRGRASVLHGDLLDVQPDEPFDAVLMMYSVLGYQVDNEALLGALAVVHRAVRPAGLFLFDVLDAIPLLRRRPRDDVGIVDDLDHQLLRATSCTLLAGEQAYEFAVRLWLLRGGRLVEHAEERHRVRFFLRRELELLLAISGFRLLGAAPLAGSTRGPNRLVWARRI</sequence>
<evidence type="ECO:0000256" key="3">
    <source>
        <dbReference type="ARBA" id="ARBA00022691"/>
    </source>
</evidence>
<keyword evidence="3" id="KW-0949">S-adenosyl-L-methionine</keyword>
<dbReference type="Pfam" id="PF13649">
    <property type="entry name" value="Methyltransf_25"/>
    <property type="match status" value="1"/>
</dbReference>
<evidence type="ECO:0000313" key="5">
    <source>
        <dbReference type="EMBL" id="REH27090.1"/>
    </source>
</evidence>
<keyword evidence="6" id="KW-1185">Reference proteome</keyword>
<dbReference type="Gene3D" id="2.20.130.10">
    <property type="entry name" value="CAC2371-like domains"/>
    <property type="match status" value="1"/>
</dbReference>
<dbReference type="RefSeq" id="WP_170218191.1">
    <property type="nucleotide sequence ID" value="NZ_CP144375.1"/>
</dbReference>
<evidence type="ECO:0000313" key="6">
    <source>
        <dbReference type="Proteomes" id="UP000256269"/>
    </source>
</evidence>
<protein>
    <submittedName>
        <fullName evidence="5">Methyltransferase family protein</fullName>
    </submittedName>
</protein>
<feature type="domain" description="Methyltransferase" evidence="4">
    <location>
        <begin position="46"/>
        <end position="141"/>
    </location>
</feature>
<dbReference type="CDD" id="cd02440">
    <property type="entry name" value="AdoMet_MTases"/>
    <property type="match status" value="1"/>
</dbReference>
<dbReference type="EMBL" id="QUNO01000030">
    <property type="protein sequence ID" value="REH27090.1"/>
    <property type="molecule type" value="Genomic_DNA"/>
</dbReference>
<evidence type="ECO:0000259" key="4">
    <source>
        <dbReference type="Pfam" id="PF13649"/>
    </source>
</evidence>
<dbReference type="PANTHER" id="PTHR43464">
    <property type="entry name" value="METHYLTRANSFERASE"/>
    <property type="match status" value="1"/>
</dbReference>
<dbReference type="PANTHER" id="PTHR43464:SF19">
    <property type="entry name" value="UBIQUINONE BIOSYNTHESIS O-METHYLTRANSFERASE, MITOCHONDRIAL"/>
    <property type="match status" value="1"/>
</dbReference>
<dbReference type="GO" id="GO:0032259">
    <property type="term" value="P:methylation"/>
    <property type="evidence" value="ECO:0007669"/>
    <property type="project" value="UniProtKB-KW"/>
</dbReference>
<dbReference type="Proteomes" id="UP000256269">
    <property type="component" value="Unassembled WGS sequence"/>
</dbReference>
<dbReference type="AlphaFoldDB" id="A0A3E0GU52"/>
<proteinExistence type="predicted"/>
<dbReference type="InterPro" id="IPR041698">
    <property type="entry name" value="Methyltransf_25"/>
</dbReference>
<evidence type="ECO:0000256" key="1">
    <source>
        <dbReference type="ARBA" id="ARBA00022603"/>
    </source>
</evidence>
<gene>
    <name evidence="5" type="ORF">BCF44_13061</name>
</gene>
<dbReference type="InterPro" id="IPR029063">
    <property type="entry name" value="SAM-dependent_MTases_sf"/>
</dbReference>
<keyword evidence="1 5" id="KW-0489">Methyltransferase</keyword>
<keyword evidence="2 5" id="KW-0808">Transferase</keyword>
<accession>A0A3E0GU52</accession>